<accession>E8T6J3</accession>
<keyword evidence="1" id="KW-0812">Transmembrane</keyword>
<dbReference type="eggNOG" id="ENOG50339DH">
    <property type="taxonomic scope" value="Bacteria"/>
</dbReference>
<keyword evidence="3" id="KW-1185">Reference proteome</keyword>
<evidence type="ECO:0000313" key="3">
    <source>
        <dbReference type="Proteomes" id="UP000006362"/>
    </source>
</evidence>
<organism evidence="2 3">
    <name type="scientific">Thermovibrio ammonificans (strain DSM 15698 / JCM 12110 / HB-1)</name>
    <dbReference type="NCBI Taxonomy" id="648996"/>
    <lineage>
        <taxon>Bacteria</taxon>
        <taxon>Pseudomonadati</taxon>
        <taxon>Aquificota</taxon>
        <taxon>Aquificia</taxon>
        <taxon>Desulfurobacteriales</taxon>
        <taxon>Desulfurobacteriaceae</taxon>
        <taxon>Thermovibrio</taxon>
    </lineage>
</organism>
<name>E8T6J3_THEA1</name>
<dbReference type="EMBL" id="CP002444">
    <property type="protein sequence ID" value="ADU96777.1"/>
    <property type="molecule type" value="Genomic_DNA"/>
</dbReference>
<protein>
    <submittedName>
        <fullName evidence="2">Uncharacterized protein</fullName>
    </submittedName>
</protein>
<keyword evidence="1" id="KW-0472">Membrane</keyword>
<keyword evidence="1" id="KW-1133">Transmembrane helix</keyword>
<sequence>MSLQRKRLDWKSIARVKVFSFWEILAFVVFVLFVAYLLFPKGKIEEFFVEDPNYNYPLAKYYVESVLAHSKSPRLVFTLVEKNLSVGEFGRAYDLLNRYAGILNAPGYRDKFFALKLKALLGLYSTARPAEKELYKEKVVALLKKLLNSGGVSSLEAVYSTALTIGALDVAESAAYKLALLTGEERWLRKAIDLAWAEGDTSTLKGLLELCLSRCRLSDADLKKFFTVALQIKDEKLYTEVARRLIDRGVFTYQDLKKLIDVELAKRNYRGALDFCRAFLKRNGSFKVLKECLNLAMWSGNRGVVEELIRENLGRYTSKDALSFFLKVAVAQNLRRLSVELADRLLKQYGGEK</sequence>
<dbReference type="STRING" id="648996.Theam_0810"/>
<proteinExistence type="predicted"/>
<dbReference type="KEGG" id="tam:Theam_0810"/>
<dbReference type="RefSeq" id="WP_013537563.1">
    <property type="nucleotide sequence ID" value="NC_014926.1"/>
</dbReference>
<dbReference type="AlphaFoldDB" id="E8T6J3"/>
<gene>
    <name evidence="2" type="ordered locus">Theam_0810</name>
</gene>
<feature type="transmembrane region" description="Helical" evidence="1">
    <location>
        <begin position="21"/>
        <end position="39"/>
    </location>
</feature>
<dbReference type="HOGENOM" id="CLU_785103_0_0_0"/>
<evidence type="ECO:0000256" key="1">
    <source>
        <dbReference type="SAM" id="Phobius"/>
    </source>
</evidence>
<dbReference type="Proteomes" id="UP000006362">
    <property type="component" value="Chromosome"/>
</dbReference>
<evidence type="ECO:0000313" key="2">
    <source>
        <dbReference type="EMBL" id="ADU96777.1"/>
    </source>
</evidence>
<reference evidence="2" key="1">
    <citation type="submission" date="2011-01" db="EMBL/GenBank/DDBJ databases">
        <title>Complete sequence of chromosome of Thermovibrio ammonificans HB-1.</title>
        <authorList>
            <consortium name="US DOE Joint Genome Institute"/>
            <person name="Lucas S."/>
            <person name="Copeland A."/>
            <person name="Lapidus A."/>
            <person name="Cheng J.-F."/>
            <person name="Goodwin L."/>
            <person name="Pitluck S."/>
            <person name="Davenport K."/>
            <person name="Detter J.C."/>
            <person name="Han C."/>
            <person name="Tapia R."/>
            <person name="Land M."/>
            <person name="Hauser L."/>
            <person name="Kyrpides N."/>
            <person name="Ivanova N."/>
            <person name="Ovchinnikova G."/>
            <person name="Vetriani C."/>
            <person name="Woyke T."/>
        </authorList>
    </citation>
    <scope>NUCLEOTIDE SEQUENCE [LARGE SCALE GENOMIC DNA]</scope>
    <source>
        <strain evidence="2">HB-1</strain>
    </source>
</reference>